<dbReference type="PANTHER" id="PTHR13322:SF2">
    <property type="entry name" value="INTEGRATOR COMPLEX SUBUNIT 7"/>
    <property type="match status" value="1"/>
</dbReference>
<dbReference type="InParanoid" id="H2XLM2"/>
<dbReference type="Pfam" id="PF22965">
    <property type="entry name" value="INTS7_C"/>
    <property type="match status" value="1"/>
</dbReference>
<reference evidence="2" key="3">
    <citation type="submission" date="2025-08" db="UniProtKB">
        <authorList>
            <consortium name="Ensembl"/>
        </authorList>
    </citation>
    <scope>IDENTIFICATION</scope>
</reference>
<dbReference type="Proteomes" id="UP000008144">
    <property type="component" value="Chromosome 14"/>
</dbReference>
<dbReference type="EMBL" id="EAAA01001214">
    <property type="status" value="NOT_ANNOTATED_CDS"/>
    <property type="molecule type" value="Genomic_DNA"/>
</dbReference>
<sequence length="169" mass="19028">LQTTSIKLAISPSQRGTSGPVNVEINQQFTLKVEGVIQHVNSTDSDVIECAGDRDETYKKFREVARVKLSLRKTKQGQAKVTNTKVDEGKSHFVQTVNPRNDYFSTQFLVNFPLAGIYMLHIETNVEDGDGVWWKTGPKETVLVKAYDDSVRIQQQTQQSQARSTPTNR</sequence>
<dbReference type="AlphaFoldDB" id="H2XLM2"/>
<evidence type="ECO:0000313" key="2">
    <source>
        <dbReference type="Ensembl" id="ENSCINP00000030554.1"/>
    </source>
</evidence>
<accession>H2XLM2</accession>
<protein>
    <recommendedName>
        <fullName evidence="1">Integrator complex subunit 7 C-terminal domain-containing protein</fullName>
    </recommendedName>
</protein>
<dbReference type="GeneTree" id="ENSGT00390000011724"/>
<proteinExistence type="predicted"/>
<name>H2XLM2_CIOIN</name>
<organism evidence="2 3">
    <name type="scientific">Ciona intestinalis</name>
    <name type="common">Transparent sea squirt</name>
    <name type="synonym">Ascidia intestinalis</name>
    <dbReference type="NCBI Taxonomy" id="7719"/>
    <lineage>
        <taxon>Eukaryota</taxon>
        <taxon>Metazoa</taxon>
        <taxon>Chordata</taxon>
        <taxon>Tunicata</taxon>
        <taxon>Ascidiacea</taxon>
        <taxon>Phlebobranchia</taxon>
        <taxon>Cionidae</taxon>
        <taxon>Ciona</taxon>
    </lineage>
</organism>
<reference evidence="3" key="1">
    <citation type="journal article" date="2002" name="Science">
        <title>The draft genome of Ciona intestinalis: insights into chordate and vertebrate origins.</title>
        <authorList>
            <person name="Dehal P."/>
            <person name="Satou Y."/>
            <person name="Campbell R.K."/>
            <person name="Chapman J."/>
            <person name="Degnan B."/>
            <person name="De Tomaso A."/>
            <person name="Davidson B."/>
            <person name="Di Gregorio A."/>
            <person name="Gelpke M."/>
            <person name="Goodstein D.M."/>
            <person name="Harafuji N."/>
            <person name="Hastings K.E."/>
            <person name="Ho I."/>
            <person name="Hotta K."/>
            <person name="Huang W."/>
            <person name="Kawashima T."/>
            <person name="Lemaire P."/>
            <person name="Martinez D."/>
            <person name="Meinertzhagen I.A."/>
            <person name="Necula S."/>
            <person name="Nonaka M."/>
            <person name="Putnam N."/>
            <person name="Rash S."/>
            <person name="Saiga H."/>
            <person name="Satake M."/>
            <person name="Terry A."/>
            <person name="Yamada L."/>
            <person name="Wang H.G."/>
            <person name="Awazu S."/>
            <person name="Azumi K."/>
            <person name="Boore J."/>
            <person name="Branno M."/>
            <person name="Chin-Bow S."/>
            <person name="DeSantis R."/>
            <person name="Doyle S."/>
            <person name="Francino P."/>
            <person name="Keys D.N."/>
            <person name="Haga S."/>
            <person name="Hayashi H."/>
            <person name="Hino K."/>
            <person name="Imai K.S."/>
            <person name="Inaba K."/>
            <person name="Kano S."/>
            <person name="Kobayashi K."/>
            <person name="Kobayashi M."/>
            <person name="Lee B.I."/>
            <person name="Makabe K.W."/>
            <person name="Manohar C."/>
            <person name="Matassi G."/>
            <person name="Medina M."/>
            <person name="Mochizuki Y."/>
            <person name="Mount S."/>
            <person name="Morishita T."/>
            <person name="Miura S."/>
            <person name="Nakayama A."/>
            <person name="Nishizaka S."/>
            <person name="Nomoto H."/>
            <person name="Ohta F."/>
            <person name="Oishi K."/>
            <person name="Rigoutsos I."/>
            <person name="Sano M."/>
            <person name="Sasaki A."/>
            <person name="Sasakura Y."/>
            <person name="Shoguchi E."/>
            <person name="Shin-i T."/>
            <person name="Spagnuolo A."/>
            <person name="Stainier D."/>
            <person name="Suzuki M.M."/>
            <person name="Tassy O."/>
            <person name="Takatori N."/>
            <person name="Tokuoka M."/>
            <person name="Yagi K."/>
            <person name="Yoshizaki F."/>
            <person name="Wada S."/>
            <person name="Zhang C."/>
            <person name="Hyatt P.D."/>
            <person name="Larimer F."/>
            <person name="Detter C."/>
            <person name="Doggett N."/>
            <person name="Glavina T."/>
            <person name="Hawkins T."/>
            <person name="Richardson P."/>
            <person name="Lucas S."/>
            <person name="Kohara Y."/>
            <person name="Levine M."/>
            <person name="Satoh N."/>
            <person name="Rokhsar D.S."/>
        </authorList>
    </citation>
    <scope>NUCLEOTIDE SEQUENCE [LARGE SCALE GENOMIC DNA]</scope>
</reference>
<reference evidence="2" key="4">
    <citation type="submission" date="2025-09" db="UniProtKB">
        <authorList>
            <consortium name="Ensembl"/>
        </authorList>
    </citation>
    <scope>IDENTIFICATION</scope>
</reference>
<reference evidence="2" key="2">
    <citation type="journal article" date="2008" name="Genome Biol.">
        <title>Improved genome assembly and evidence-based global gene model set for the chordate Ciona intestinalis: new insight into intron and operon populations.</title>
        <authorList>
            <person name="Satou Y."/>
            <person name="Mineta K."/>
            <person name="Ogasawara M."/>
            <person name="Sasakura Y."/>
            <person name="Shoguchi E."/>
            <person name="Ueno K."/>
            <person name="Yamada L."/>
            <person name="Matsumoto J."/>
            <person name="Wasserscheid J."/>
            <person name="Dewar K."/>
            <person name="Wiley G.B."/>
            <person name="Macmil S.L."/>
            <person name="Roe B.A."/>
            <person name="Zeller R.W."/>
            <person name="Hastings K.E."/>
            <person name="Lemaire P."/>
            <person name="Lindquist E."/>
            <person name="Endo T."/>
            <person name="Hotta K."/>
            <person name="Inaba K."/>
        </authorList>
    </citation>
    <scope>NUCLEOTIDE SEQUENCE [LARGE SCALE GENOMIC DNA]</scope>
    <source>
        <strain evidence="2">wild type</strain>
    </source>
</reference>
<dbReference type="InterPro" id="IPR054519">
    <property type="entry name" value="INTS7_C"/>
</dbReference>
<dbReference type="Ensembl" id="ENSCINT00000032349.1">
    <property type="protein sequence ID" value="ENSCINP00000030554.1"/>
    <property type="gene ID" value="ENSCING00000024734.1"/>
</dbReference>
<dbReference type="OMA" id="DVIECAG"/>
<evidence type="ECO:0000313" key="3">
    <source>
        <dbReference type="Proteomes" id="UP000008144"/>
    </source>
</evidence>
<feature type="domain" description="Integrator complex subunit 7 C-terminal" evidence="1">
    <location>
        <begin position="7"/>
        <end position="134"/>
    </location>
</feature>
<evidence type="ECO:0000259" key="1">
    <source>
        <dbReference type="Pfam" id="PF22965"/>
    </source>
</evidence>
<keyword evidence="3" id="KW-1185">Reference proteome</keyword>
<dbReference type="InterPro" id="IPR033060">
    <property type="entry name" value="INTS7"/>
</dbReference>
<dbReference type="HOGENOM" id="CLU_1660134_0_0_1"/>
<dbReference type="PANTHER" id="PTHR13322">
    <property type="entry name" value="C1ORF73 PROTEIN"/>
    <property type="match status" value="1"/>
</dbReference>
<dbReference type="STRING" id="7719.ENSCINP00000030554"/>
<dbReference type="GO" id="GO:0032039">
    <property type="term" value="C:integrator complex"/>
    <property type="evidence" value="ECO:0007669"/>
    <property type="project" value="InterPro"/>
</dbReference>
<dbReference type="GO" id="GO:0016180">
    <property type="term" value="P:snRNA processing"/>
    <property type="evidence" value="ECO:0007669"/>
    <property type="project" value="InterPro"/>
</dbReference>